<dbReference type="SUPFAM" id="SSF53474">
    <property type="entry name" value="alpha/beta-Hydrolases"/>
    <property type="match status" value="1"/>
</dbReference>
<gene>
    <name evidence="2" type="ORF">LEP1GSC050_1891</name>
</gene>
<comment type="caution">
    <text evidence="2">The sequence shown here is derived from an EMBL/GenBank/DDBJ whole genome shotgun (WGS) entry which is preliminary data.</text>
</comment>
<dbReference type="Gene3D" id="3.40.50.1820">
    <property type="entry name" value="alpha/beta hydrolase"/>
    <property type="match status" value="1"/>
</dbReference>
<accession>T0GAA7</accession>
<dbReference type="Proteomes" id="UP000015454">
    <property type="component" value="Unassembled WGS sequence"/>
</dbReference>
<keyword evidence="1" id="KW-1133">Transmembrane helix</keyword>
<sequence length="340" mass="38227">MEIKQEPEIRLTTDKFLGAFFRSLSVIIIIWLVWFAYRNRFLRNNAFVIFRFSENLTSRIDPVFSPDDRIIGYSILIVCMVSCSSGKSNYKSIEMFLGLSSINPQCLNGYWFYPGKPGAPTLLYIGGELPYNLSVRIPTTTNHPDIVMTDFVYNAGWNILAVDIPAQGCDQRPGEQAGLSGWADRIAKGENVIGYAVAKYSNIINKLESQGKIDKTRLVISGTYRAAYLSFHLGSEIKFAAVAGFAPMVRMVDLTEFQGLDPNTINQWDVINLTPKLSGLDIYFEYDDSDTRVNTADQVKFLNSIIPVANVSYYETNGEGHNVPEQQYIDGAKWILSQVK</sequence>
<evidence type="ECO:0000313" key="3">
    <source>
        <dbReference type="Proteomes" id="UP000015454"/>
    </source>
</evidence>
<evidence type="ECO:0008006" key="4">
    <source>
        <dbReference type="Google" id="ProtNLM"/>
    </source>
</evidence>
<keyword evidence="1" id="KW-0812">Transmembrane</keyword>
<dbReference type="STRING" id="1049789.LEP1GSC050_1891"/>
<dbReference type="EMBL" id="AHMO02000010">
    <property type="protein sequence ID" value="EQA43749.1"/>
    <property type="molecule type" value="Genomic_DNA"/>
</dbReference>
<keyword evidence="1" id="KW-0472">Membrane</keyword>
<dbReference type="InterPro" id="IPR029058">
    <property type="entry name" value="AB_hydrolase_fold"/>
</dbReference>
<keyword evidence="3" id="KW-1185">Reference proteome</keyword>
<feature type="transmembrane region" description="Helical" evidence="1">
    <location>
        <begin position="16"/>
        <end position="37"/>
    </location>
</feature>
<protein>
    <recommendedName>
        <fullName evidence="4">Alpha/beta hydrolase family protein</fullName>
    </recommendedName>
</protein>
<name>T0GAA7_9LEPT</name>
<dbReference type="AlphaFoldDB" id="T0GAA7"/>
<evidence type="ECO:0000256" key="1">
    <source>
        <dbReference type="SAM" id="Phobius"/>
    </source>
</evidence>
<reference evidence="2" key="1">
    <citation type="submission" date="2013-05" db="EMBL/GenBank/DDBJ databases">
        <authorList>
            <person name="Harkins D.M."/>
            <person name="Durkin A.S."/>
            <person name="Brinkac L.M."/>
            <person name="Haft D.H."/>
            <person name="Selengut J.D."/>
            <person name="Sanka R."/>
            <person name="DePew J."/>
            <person name="Purushe J."/>
            <person name="Hartskeerl R.A."/>
            <person name="Ahmed A."/>
            <person name="van der Linden H."/>
            <person name="Goris M.G.A."/>
            <person name="Vinetz J.M."/>
            <person name="Sutton G.G."/>
            <person name="Nierman W.C."/>
            <person name="Fouts D.E."/>
        </authorList>
    </citation>
    <scope>NUCLEOTIDE SEQUENCE [LARGE SCALE GENOMIC DNA]</scope>
    <source>
        <strain evidence="2">5399</strain>
    </source>
</reference>
<organism evidence="2 3">
    <name type="scientific">Leptospira broomii serovar Hurstbridge str. 5399</name>
    <dbReference type="NCBI Taxonomy" id="1049789"/>
    <lineage>
        <taxon>Bacteria</taxon>
        <taxon>Pseudomonadati</taxon>
        <taxon>Spirochaetota</taxon>
        <taxon>Spirochaetia</taxon>
        <taxon>Leptospirales</taxon>
        <taxon>Leptospiraceae</taxon>
        <taxon>Leptospira</taxon>
    </lineage>
</organism>
<proteinExistence type="predicted"/>
<evidence type="ECO:0000313" key="2">
    <source>
        <dbReference type="EMBL" id="EQA43749.1"/>
    </source>
</evidence>